<dbReference type="Proteomes" id="UP000756387">
    <property type="component" value="Unassembled WGS sequence"/>
</dbReference>
<dbReference type="RefSeq" id="WP_193638099.1">
    <property type="nucleotide sequence ID" value="NZ_JADCSA010000007.1"/>
</dbReference>
<gene>
    <name evidence="5" type="ORF">IEQ44_08865</name>
</gene>
<dbReference type="InterPro" id="IPR010982">
    <property type="entry name" value="Lambda_DNA-bd_dom_sf"/>
</dbReference>
<evidence type="ECO:0000313" key="5">
    <source>
        <dbReference type="EMBL" id="MBE7324764.1"/>
    </source>
</evidence>
<evidence type="ECO:0000256" key="1">
    <source>
        <dbReference type="ARBA" id="ARBA00023125"/>
    </source>
</evidence>
<proteinExistence type="predicted"/>
<dbReference type="PANTHER" id="PTHR30055">
    <property type="entry name" value="HTH-TYPE TRANSCRIPTIONAL REGULATOR RUTR"/>
    <property type="match status" value="1"/>
</dbReference>
<name>A0ABR9RT77_9ACTN</name>
<organism evidence="5 6">
    <name type="scientific">Nocardioides malaquae</name>
    <dbReference type="NCBI Taxonomy" id="2773426"/>
    <lineage>
        <taxon>Bacteria</taxon>
        <taxon>Bacillati</taxon>
        <taxon>Actinomycetota</taxon>
        <taxon>Actinomycetes</taxon>
        <taxon>Propionibacteriales</taxon>
        <taxon>Nocardioidaceae</taxon>
        <taxon>Nocardioides</taxon>
    </lineage>
</organism>
<dbReference type="SMART" id="SM00530">
    <property type="entry name" value="HTH_XRE"/>
    <property type="match status" value="1"/>
</dbReference>
<dbReference type="Pfam" id="PF13560">
    <property type="entry name" value="HTH_31"/>
    <property type="match status" value="1"/>
</dbReference>
<comment type="caution">
    <text evidence="5">The sequence shown here is derived from an EMBL/GenBank/DDBJ whole genome shotgun (WGS) entry which is preliminary data.</text>
</comment>
<dbReference type="PROSITE" id="PS50977">
    <property type="entry name" value="HTH_TETR_2"/>
    <property type="match status" value="1"/>
</dbReference>
<dbReference type="Gene3D" id="1.10.357.10">
    <property type="entry name" value="Tetracycline Repressor, domain 2"/>
    <property type="match status" value="1"/>
</dbReference>
<keyword evidence="1 2" id="KW-0238">DNA-binding</keyword>
<dbReference type="InterPro" id="IPR001387">
    <property type="entry name" value="Cro/C1-type_HTH"/>
</dbReference>
<evidence type="ECO:0000313" key="6">
    <source>
        <dbReference type="Proteomes" id="UP000756387"/>
    </source>
</evidence>
<reference evidence="5 6" key="1">
    <citation type="submission" date="2020-10" db="EMBL/GenBank/DDBJ databases">
        <title>Nocardioides sp. isolated from sludge.</title>
        <authorList>
            <person name="Zhang X."/>
        </authorList>
    </citation>
    <scope>NUCLEOTIDE SEQUENCE [LARGE SCALE GENOMIC DNA]</scope>
    <source>
        <strain evidence="5 6">Y6</strain>
    </source>
</reference>
<dbReference type="EMBL" id="JADCSA010000007">
    <property type="protein sequence ID" value="MBE7324764.1"/>
    <property type="molecule type" value="Genomic_DNA"/>
</dbReference>
<dbReference type="CDD" id="cd00093">
    <property type="entry name" value="HTH_XRE"/>
    <property type="match status" value="1"/>
</dbReference>
<dbReference type="InterPro" id="IPR009057">
    <property type="entry name" value="Homeodomain-like_sf"/>
</dbReference>
<dbReference type="PRINTS" id="PR00455">
    <property type="entry name" value="HTHTETR"/>
</dbReference>
<dbReference type="SUPFAM" id="SSF46689">
    <property type="entry name" value="Homeodomain-like"/>
    <property type="match status" value="1"/>
</dbReference>
<dbReference type="SUPFAM" id="SSF48498">
    <property type="entry name" value="Tetracyclin repressor-like, C-terminal domain"/>
    <property type="match status" value="1"/>
</dbReference>
<evidence type="ECO:0000259" key="4">
    <source>
        <dbReference type="PROSITE" id="PS50977"/>
    </source>
</evidence>
<accession>A0ABR9RT77</accession>
<dbReference type="InterPro" id="IPR050109">
    <property type="entry name" value="HTH-type_TetR-like_transc_reg"/>
</dbReference>
<feature type="domain" description="HTH cro/C1-type" evidence="3">
    <location>
        <begin position="14"/>
        <end position="68"/>
    </location>
</feature>
<evidence type="ECO:0000256" key="2">
    <source>
        <dbReference type="PROSITE-ProRule" id="PRU00335"/>
    </source>
</evidence>
<dbReference type="InterPro" id="IPR041490">
    <property type="entry name" value="KstR2_TetR_C"/>
</dbReference>
<dbReference type="InterPro" id="IPR036271">
    <property type="entry name" value="Tet_transcr_reg_TetR-rel_C_sf"/>
</dbReference>
<dbReference type="InterPro" id="IPR001647">
    <property type="entry name" value="HTH_TetR"/>
</dbReference>
<feature type="domain" description="HTH tetR-type" evidence="4">
    <location>
        <begin position="100"/>
        <end position="160"/>
    </location>
</feature>
<keyword evidence="6" id="KW-1185">Reference proteome</keyword>
<dbReference type="SUPFAM" id="SSF47413">
    <property type="entry name" value="lambda repressor-like DNA-binding domains"/>
    <property type="match status" value="1"/>
</dbReference>
<dbReference type="PROSITE" id="PS50943">
    <property type="entry name" value="HTH_CROC1"/>
    <property type="match status" value="1"/>
</dbReference>
<dbReference type="Gene3D" id="1.10.260.40">
    <property type="entry name" value="lambda repressor-like DNA-binding domains"/>
    <property type="match status" value="1"/>
</dbReference>
<sequence>MTEHVPGAAPGAALRSARESRGVSLRALARQLGVSPATLSAQETGRTPLTVQRLAQAAQLLDVPLSRLAEGRLTLVGAEGRRTHPRPEERPGRDWRAYPDLGLDPILAAALEVFVEKGFHGATMRDVAAAAGLSVAGVYHHHASKADLLIDLFDRAMVEIRWRVVAARDQTEGEVEKFGAMVEALALVHVERRHLVFLGASEMRGLPAGERARFAGLRSGVQALLDDQAVRAVTAAGGVEDPETLRTRTRAIASMCTSLPSWFREGGATSPSEVAREYARLALAMLGI</sequence>
<dbReference type="Pfam" id="PF17932">
    <property type="entry name" value="TetR_C_24"/>
    <property type="match status" value="1"/>
</dbReference>
<evidence type="ECO:0000259" key="3">
    <source>
        <dbReference type="PROSITE" id="PS50943"/>
    </source>
</evidence>
<protein>
    <submittedName>
        <fullName evidence="5">TetR family transcriptional regulator</fullName>
    </submittedName>
</protein>
<dbReference type="Pfam" id="PF00440">
    <property type="entry name" value="TetR_N"/>
    <property type="match status" value="1"/>
</dbReference>
<feature type="DNA-binding region" description="H-T-H motif" evidence="2">
    <location>
        <begin position="123"/>
        <end position="142"/>
    </location>
</feature>
<dbReference type="PANTHER" id="PTHR30055:SF237">
    <property type="entry name" value="TRANSCRIPTIONAL REPRESSOR MCE3R"/>
    <property type="match status" value="1"/>
</dbReference>